<reference evidence="1 2" key="1">
    <citation type="submission" date="2016-04" db="EMBL/GenBank/DDBJ databases">
        <title>Sequence analysis of the Plodia interpunctella granulovirus genome: Discovery of an unusual inhibitor-of-apoptosis (IAP) gene.</title>
        <authorList>
            <person name="Harrison R.L."/>
            <person name="Rowley D.L."/>
            <person name="Funk C.J."/>
        </authorList>
    </citation>
    <scope>NUCLEOTIDE SEQUENCE [LARGE SCALE GENOMIC DNA]</scope>
    <source>
        <strain evidence="1">Cambridge</strain>
    </source>
</reference>
<accession>A0A1L5JGJ4</accession>
<name>A0A1L5JGJ4_9BBAC</name>
<dbReference type="Proteomes" id="UP000204293">
    <property type="component" value="Segment"/>
</dbReference>
<dbReference type="GeneID" id="30685034"/>
<proteinExistence type="predicted"/>
<organism evidence="1 2">
    <name type="scientific">Plodia interpunctella granulovirus</name>
    <dbReference type="NCBI Taxonomy" id="262175"/>
    <lineage>
        <taxon>Viruses</taxon>
        <taxon>Viruses incertae sedis</taxon>
        <taxon>Naldaviricetes</taxon>
        <taxon>Lefavirales</taxon>
        <taxon>Baculoviridae</taxon>
        <taxon>Betabaculovirus</taxon>
        <taxon>Betabaculovirus plinterpunctellae</taxon>
    </lineage>
</organism>
<dbReference type="InterPro" id="IPR043846">
    <property type="entry name" value="DUF5863"/>
</dbReference>
<dbReference type="EMBL" id="KX151395">
    <property type="protein sequence ID" value="APO13914.1"/>
    <property type="molecule type" value="Genomic_DNA"/>
</dbReference>
<evidence type="ECO:0000313" key="1">
    <source>
        <dbReference type="EMBL" id="APO13914.1"/>
    </source>
</evidence>
<sequence length="209" mass="23782">MATRLSSSVRSFILISNTKINTKHKSTHTLHHIMDRYYLIHETSLSSLLCILKSGYLLTSSKTQKMANAAGQGSKNRRLTSDPTVSLTMPDFYEYYDEVDGVYMRLLNKETSLKSVFGECTLLFGWCTLNQHSFVINTEENFGFMIGESGISQFSGEPGISITSLRDIEMIDGNNAEVLIRSDVAVSFIKYIFFFDRSQKRTDRRNPKK</sequence>
<keyword evidence="2" id="KW-1185">Reference proteome</keyword>
<protein>
    <submittedName>
        <fullName evidence="1">ORF30</fullName>
    </submittedName>
</protein>
<dbReference type="RefSeq" id="YP_009330162.1">
    <property type="nucleotide sequence ID" value="NC_032255.1"/>
</dbReference>
<dbReference type="OrthoDB" id="20233at10239"/>
<dbReference type="Pfam" id="PF19181">
    <property type="entry name" value="DUF5863"/>
    <property type="match status" value="1"/>
</dbReference>
<dbReference type="KEGG" id="vg:30685034"/>
<evidence type="ECO:0000313" key="2">
    <source>
        <dbReference type="Proteomes" id="UP000204293"/>
    </source>
</evidence>